<feature type="domain" description="HTH marR-type" evidence="2">
    <location>
        <begin position="43"/>
        <end position="89"/>
    </location>
</feature>
<dbReference type="InterPro" id="IPR036388">
    <property type="entry name" value="WH-like_DNA-bd_sf"/>
</dbReference>
<dbReference type="InterPro" id="IPR052526">
    <property type="entry name" value="HTH-type_Bedaq_tolerance"/>
</dbReference>
<evidence type="ECO:0000259" key="2">
    <source>
        <dbReference type="Pfam" id="PF12802"/>
    </source>
</evidence>
<dbReference type="SUPFAM" id="SSF46785">
    <property type="entry name" value="Winged helix' DNA-binding domain"/>
    <property type="match status" value="1"/>
</dbReference>
<protein>
    <submittedName>
        <fullName evidence="3">MarR family winged helix-turn-helix transcriptional regulator</fullName>
    </submittedName>
</protein>
<reference evidence="3 4" key="1">
    <citation type="submission" date="2024-10" db="EMBL/GenBank/DDBJ databases">
        <title>The Natural Products Discovery Center: Release of the First 8490 Sequenced Strains for Exploring Actinobacteria Biosynthetic Diversity.</title>
        <authorList>
            <person name="Kalkreuter E."/>
            <person name="Kautsar S.A."/>
            <person name="Yang D."/>
            <person name="Bader C.D."/>
            <person name="Teijaro C.N."/>
            <person name="Fluegel L."/>
            <person name="Davis C.M."/>
            <person name="Simpson J.R."/>
            <person name="Lauterbach L."/>
            <person name="Steele A.D."/>
            <person name="Gui C."/>
            <person name="Meng S."/>
            <person name="Li G."/>
            <person name="Viehrig K."/>
            <person name="Ye F."/>
            <person name="Su P."/>
            <person name="Kiefer A.F."/>
            <person name="Nichols A."/>
            <person name="Cepeda A.J."/>
            <person name="Yan W."/>
            <person name="Fan B."/>
            <person name="Jiang Y."/>
            <person name="Adhikari A."/>
            <person name="Zheng C.-J."/>
            <person name="Schuster L."/>
            <person name="Cowan T.M."/>
            <person name="Smanski M.J."/>
            <person name="Chevrette M.G."/>
            <person name="De Carvalho L.P.S."/>
            <person name="Shen B."/>
        </authorList>
    </citation>
    <scope>NUCLEOTIDE SEQUENCE [LARGE SCALE GENOMIC DNA]</scope>
    <source>
        <strain evidence="3 4">NPDC019377</strain>
    </source>
</reference>
<dbReference type="RefSeq" id="WP_397062007.1">
    <property type="nucleotide sequence ID" value="NZ_JBIRYL010000001.1"/>
</dbReference>
<evidence type="ECO:0000313" key="4">
    <source>
        <dbReference type="Proteomes" id="UP001611494"/>
    </source>
</evidence>
<proteinExistence type="predicted"/>
<accession>A0ABW7VXK3</accession>
<evidence type="ECO:0000313" key="3">
    <source>
        <dbReference type="EMBL" id="MFI2230690.1"/>
    </source>
</evidence>
<dbReference type="InterPro" id="IPR000835">
    <property type="entry name" value="HTH_MarR-typ"/>
</dbReference>
<dbReference type="PANTHER" id="PTHR39515:SF2">
    <property type="entry name" value="HTH-TYPE TRANSCRIPTIONAL REGULATOR RV0880"/>
    <property type="match status" value="1"/>
</dbReference>
<feature type="region of interest" description="Disordered" evidence="1">
    <location>
        <begin position="142"/>
        <end position="168"/>
    </location>
</feature>
<feature type="compositionally biased region" description="Basic and acidic residues" evidence="1">
    <location>
        <begin position="158"/>
        <end position="168"/>
    </location>
</feature>
<dbReference type="EMBL" id="JBIRYL010000001">
    <property type="protein sequence ID" value="MFI2230690.1"/>
    <property type="molecule type" value="Genomic_DNA"/>
</dbReference>
<dbReference type="Pfam" id="PF12802">
    <property type="entry name" value="MarR_2"/>
    <property type="match status" value="1"/>
</dbReference>
<dbReference type="Proteomes" id="UP001611494">
    <property type="component" value="Unassembled WGS sequence"/>
</dbReference>
<gene>
    <name evidence="3" type="ORF">ACH49Z_12645</name>
</gene>
<evidence type="ECO:0000256" key="1">
    <source>
        <dbReference type="SAM" id="MobiDB-lite"/>
    </source>
</evidence>
<dbReference type="PANTHER" id="PTHR39515">
    <property type="entry name" value="CONSERVED PROTEIN"/>
    <property type="match status" value="1"/>
</dbReference>
<keyword evidence="4" id="KW-1185">Reference proteome</keyword>
<organism evidence="3 4">
    <name type="scientific">Nocardia testacea</name>
    <dbReference type="NCBI Taxonomy" id="248551"/>
    <lineage>
        <taxon>Bacteria</taxon>
        <taxon>Bacillati</taxon>
        <taxon>Actinomycetota</taxon>
        <taxon>Actinomycetes</taxon>
        <taxon>Mycobacteriales</taxon>
        <taxon>Nocardiaceae</taxon>
        <taxon>Nocardia</taxon>
    </lineage>
</organism>
<name>A0ABW7VXK3_9NOCA</name>
<dbReference type="Gene3D" id="1.10.10.10">
    <property type="entry name" value="Winged helix-like DNA-binding domain superfamily/Winged helix DNA-binding domain"/>
    <property type="match status" value="1"/>
</dbReference>
<comment type="caution">
    <text evidence="3">The sequence shown here is derived from an EMBL/GenBank/DDBJ whole genome shotgun (WGS) entry which is preliminary data.</text>
</comment>
<sequence>MNGVELFLLGRTLMKIGEEAMPTEGLPQYSTSVRSVLIVASDIVEHPGSAVGEIAARTGLPQSQVSGCVARLREAGAIVSEPDPADRRRILIRQAPEASDRVDTVRATTIDTALAAALGTDDPAEVAGMVTTLETLARRLTPGTLSRLRPAAGRSRSAVHDRPRTGRP</sequence>
<dbReference type="InterPro" id="IPR036390">
    <property type="entry name" value="WH_DNA-bd_sf"/>
</dbReference>